<dbReference type="Proteomes" id="UP000035337">
    <property type="component" value="Chromosome"/>
</dbReference>
<dbReference type="PANTHER" id="PTHR42887">
    <property type="entry name" value="OS12G0638800 PROTEIN"/>
    <property type="match status" value="1"/>
</dbReference>
<sequence length="398" mass="43464">MKEKIYDAAIVGAGASGLFLGAHLNLFGDVCIIEKELNAAKKLNVSGGGKCNFSNRNIGYKNYVCSNERFVKSALCGYTTEDFLEFLKNNNIEIEERNFGRLFLKESAMQLSNVFIKKCLENNCLFLFGKEVVDVEKKDDLFILQIEDSNKNIINIKARNAVIASGGLALNGTKFAIDLAEKFGIKTFPLRAALVAAVIENNISDMSGISLNVKVSFGKHSFYDGIVFTQAGLSGPAIYQISLYANSGDTISIDFLPDVDIASEFAVNRNKNINIESVIANYLPKRLAKAFVPQQTPTLSNCSKKDLENITANVKNAKFKISSLENYNKAEVMSGGVSTDDISSQTMESKKVKGLYFTGEALDVTGQLGGYNLHWAWASAYAVVKELQNKKHGAANAA</sequence>
<evidence type="ECO:0008006" key="8">
    <source>
        <dbReference type="Google" id="ProtNLM"/>
    </source>
</evidence>
<keyword evidence="7" id="KW-1185">Reference proteome</keyword>
<dbReference type="SUPFAM" id="SSF51905">
    <property type="entry name" value="FAD/NAD(P)-binding domain"/>
    <property type="match status" value="1"/>
</dbReference>
<dbReference type="AlphaFoldDB" id="A0A0G3WKS6"/>
<dbReference type="InterPro" id="IPR004792">
    <property type="entry name" value="BaiN-like"/>
</dbReference>
<evidence type="ECO:0000313" key="7">
    <source>
        <dbReference type="Proteomes" id="UP000035337"/>
    </source>
</evidence>
<organism evidence="6 7">
    <name type="scientific">Endomicrobium proavitum</name>
    <dbReference type="NCBI Taxonomy" id="1408281"/>
    <lineage>
        <taxon>Bacteria</taxon>
        <taxon>Pseudomonadati</taxon>
        <taxon>Elusimicrobiota</taxon>
        <taxon>Endomicrobiia</taxon>
        <taxon>Endomicrobiales</taxon>
        <taxon>Endomicrobiaceae</taxon>
        <taxon>Endomicrobium</taxon>
    </lineage>
</organism>
<comment type="cofactor">
    <cofactor evidence="1">
        <name>FAD</name>
        <dbReference type="ChEBI" id="CHEBI:57692"/>
    </cofactor>
</comment>
<dbReference type="OrthoDB" id="9773233at2"/>
<dbReference type="Pfam" id="PF03486">
    <property type="entry name" value="HI0933_like"/>
    <property type="match status" value="1"/>
</dbReference>
<dbReference type="RefSeq" id="WP_052570635.1">
    <property type="nucleotide sequence ID" value="NZ_CP009498.1"/>
</dbReference>
<feature type="domain" description="RsdA/BaiN/AoA(So)-like insert" evidence="5">
    <location>
        <begin position="191"/>
        <end position="332"/>
    </location>
</feature>
<dbReference type="Gene3D" id="1.10.8.260">
    <property type="entry name" value="HI0933 insert domain-like"/>
    <property type="match status" value="1"/>
</dbReference>
<dbReference type="InterPro" id="IPR023166">
    <property type="entry name" value="BaiN-like_dom_sf"/>
</dbReference>
<keyword evidence="3" id="KW-0274">FAD</keyword>
<evidence type="ECO:0000259" key="4">
    <source>
        <dbReference type="Pfam" id="PF03486"/>
    </source>
</evidence>
<dbReference type="InterPro" id="IPR055178">
    <property type="entry name" value="RsdA/BaiN/AoA(So)-like_dom"/>
</dbReference>
<evidence type="ECO:0000313" key="6">
    <source>
        <dbReference type="EMBL" id="AKL98089.1"/>
    </source>
</evidence>
<proteinExistence type="predicted"/>
<evidence type="ECO:0000256" key="2">
    <source>
        <dbReference type="ARBA" id="ARBA00022630"/>
    </source>
</evidence>
<reference evidence="6 7" key="1">
    <citation type="submission" date="2014-09" db="EMBL/GenBank/DDBJ databases">
        <title>Complete genome sequence of Endomicrobium proavitum.</title>
        <authorList>
            <person name="Zheng H."/>
        </authorList>
    </citation>
    <scope>NUCLEOTIDE SEQUENCE [LARGE SCALE GENOMIC DNA]</scope>
    <source>
        <strain evidence="6 7">Rsa215</strain>
    </source>
</reference>
<name>A0A0G3WKS6_9BACT</name>
<protein>
    <recommendedName>
        <fullName evidence="8">Aminoacetone oxidase family FAD-binding enzyme</fullName>
    </recommendedName>
</protein>
<evidence type="ECO:0000259" key="5">
    <source>
        <dbReference type="Pfam" id="PF22780"/>
    </source>
</evidence>
<dbReference type="Gene3D" id="3.50.50.60">
    <property type="entry name" value="FAD/NAD(P)-binding domain"/>
    <property type="match status" value="1"/>
</dbReference>
<dbReference type="InterPro" id="IPR036188">
    <property type="entry name" value="FAD/NAD-bd_sf"/>
</dbReference>
<dbReference type="PATRIC" id="fig|1408281.3.peg.728"/>
<dbReference type="NCBIfam" id="TIGR00275">
    <property type="entry name" value="aminoacetone oxidase family FAD-binding enzyme"/>
    <property type="match status" value="1"/>
</dbReference>
<dbReference type="KEGG" id="epo:Epro_0710"/>
<dbReference type="SUPFAM" id="SSF160996">
    <property type="entry name" value="HI0933 insert domain-like"/>
    <property type="match status" value="1"/>
</dbReference>
<feature type="domain" description="RsdA/BaiN/AoA(So)-like Rossmann fold-like" evidence="4">
    <location>
        <begin position="7"/>
        <end position="383"/>
    </location>
</feature>
<gene>
    <name evidence="6" type="ORF">Epro_0710</name>
</gene>
<keyword evidence="2" id="KW-0285">Flavoprotein</keyword>
<dbReference type="Gene3D" id="2.40.30.10">
    <property type="entry name" value="Translation factors"/>
    <property type="match status" value="1"/>
</dbReference>
<dbReference type="EMBL" id="CP009498">
    <property type="protein sequence ID" value="AKL98089.1"/>
    <property type="molecule type" value="Genomic_DNA"/>
</dbReference>
<dbReference type="InterPro" id="IPR057661">
    <property type="entry name" value="RsdA/BaiN/AoA(So)_Rossmann"/>
</dbReference>
<dbReference type="Pfam" id="PF22780">
    <property type="entry name" value="HI0933_like_1st"/>
    <property type="match status" value="1"/>
</dbReference>
<accession>A0A0G3WKS6</accession>
<evidence type="ECO:0000256" key="1">
    <source>
        <dbReference type="ARBA" id="ARBA00001974"/>
    </source>
</evidence>
<evidence type="ECO:0000256" key="3">
    <source>
        <dbReference type="ARBA" id="ARBA00022827"/>
    </source>
</evidence>
<dbReference type="PANTHER" id="PTHR42887:SF2">
    <property type="entry name" value="OS12G0638800 PROTEIN"/>
    <property type="match status" value="1"/>
</dbReference>